<feature type="region of interest" description="Disordered" evidence="1">
    <location>
        <begin position="38"/>
        <end position="57"/>
    </location>
</feature>
<protein>
    <submittedName>
        <fullName evidence="2">Putative secreted protein</fullName>
    </submittedName>
</protein>
<proteinExistence type="predicted"/>
<evidence type="ECO:0000313" key="2">
    <source>
        <dbReference type="EMBL" id="MXU84610.1"/>
    </source>
</evidence>
<evidence type="ECO:0000256" key="1">
    <source>
        <dbReference type="SAM" id="MobiDB-lite"/>
    </source>
</evidence>
<dbReference type="EMBL" id="GIFC01002527">
    <property type="protein sequence ID" value="MXU84610.1"/>
    <property type="molecule type" value="Transcribed_RNA"/>
</dbReference>
<accession>A0A6B0U7F3</accession>
<sequence length="81" mass="8938">MLSGKTLGGSCAALWNSALTQTATAAAVPHQPLRSVALPHPVQRPQPCMPKKERMQTDMQARKLRIDHTQEEQPGTLTLYF</sequence>
<reference evidence="2" key="1">
    <citation type="submission" date="2019-12" db="EMBL/GenBank/DDBJ databases">
        <title>An insight into the sialome of adult female Ixodes ricinus ticks feeding for 6 days.</title>
        <authorList>
            <person name="Perner J."/>
            <person name="Ribeiro J.M.C."/>
        </authorList>
    </citation>
    <scope>NUCLEOTIDE SEQUENCE</scope>
    <source>
        <strain evidence="2">Semi-engorged</strain>
        <tissue evidence="2">Salivary glands</tissue>
    </source>
</reference>
<name>A0A6B0U7F3_IXORI</name>
<organism evidence="2">
    <name type="scientific">Ixodes ricinus</name>
    <name type="common">Common tick</name>
    <name type="synonym">Acarus ricinus</name>
    <dbReference type="NCBI Taxonomy" id="34613"/>
    <lineage>
        <taxon>Eukaryota</taxon>
        <taxon>Metazoa</taxon>
        <taxon>Ecdysozoa</taxon>
        <taxon>Arthropoda</taxon>
        <taxon>Chelicerata</taxon>
        <taxon>Arachnida</taxon>
        <taxon>Acari</taxon>
        <taxon>Parasitiformes</taxon>
        <taxon>Ixodida</taxon>
        <taxon>Ixodoidea</taxon>
        <taxon>Ixodidae</taxon>
        <taxon>Ixodinae</taxon>
        <taxon>Ixodes</taxon>
    </lineage>
</organism>
<dbReference type="AlphaFoldDB" id="A0A6B0U7F3"/>